<dbReference type="Proteomes" id="UP001163336">
    <property type="component" value="Chromosome"/>
</dbReference>
<evidence type="ECO:0000256" key="2">
    <source>
        <dbReference type="ARBA" id="ARBA00022741"/>
    </source>
</evidence>
<dbReference type="EMBL" id="AP026966">
    <property type="protein sequence ID" value="BDT58831.1"/>
    <property type="molecule type" value="Genomic_DNA"/>
</dbReference>
<dbReference type="SMART" id="SM00220">
    <property type="entry name" value="S_TKc"/>
    <property type="match status" value="1"/>
</dbReference>
<evidence type="ECO:0000313" key="6">
    <source>
        <dbReference type="EMBL" id="BDT58831.1"/>
    </source>
</evidence>
<name>A0ABN6TAZ9_9BURK</name>
<keyword evidence="2" id="KW-0547">Nucleotide-binding</keyword>
<sequence>MIQQGSIVHLALGQYRLAEPLGGSAYGLVWRADAPGGSVALKLVNSAQMAGAPGELRHHWLDAARAEQAFLSRLAPWDGRHIVRLLDSGSVDGLPAMALELLDGDLATHVKLLRSTGRTPGAPQALDWLAQVNQALAKVHAAGFRYLDLKPGNLLLERRSGHLKLADFGTCRPVQKAPTQAYAGTASWQAPEQFFPQAGSGYLSDPRSDYFALGALLYWLVCGRMLRFGAACGQAYAAHGRDGAALLRRAHGGIPPTLLADEAAAFAHAFGPAHALADALLRSLLAPAPGERPCHALEISRMLHDVRSAMAQPPLARAA</sequence>
<dbReference type="PANTHER" id="PTHR43289:SF6">
    <property type="entry name" value="SERINE_THREONINE-PROTEIN KINASE NEKL-3"/>
    <property type="match status" value="1"/>
</dbReference>
<keyword evidence="1" id="KW-0808">Transferase</keyword>
<proteinExistence type="predicted"/>
<accession>A0ABN6TAZ9</accession>
<evidence type="ECO:0000256" key="4">
    <source>
        <dbReference type="ARBA" id="ARBA00022840"/>
    </source>
</evidence>
<evidence type="ECO:0000313" key="7">
    <source>
        <dbReference type="Proteomes" id="UP001163336"/>
    </source>
</evidence>
<reference evidence="6" key="1">
    <citation type="submission" date="2022-11" db="EMBL/GenBank/DDBJ databases">
        <title>Isolation and characterization of PLA-degrading bacterium Massilia sp. from Antarctic soil.</title>
        <authorList>
            <person name="Sato K."/>
            <person name="Gomez-Fuentes C."/>
            <person name="Ahmad S.A."/>
            <person name="Zulkharnain A."/>
        </authorList>
    </citation>
    <scope>NUCLEOTIDE SEQUENCE</scope>
    <source>
        <strain evidence="6">N-3</strain>
    </source>
</reference>
<dbReference type="CDD" id="cd14014">
    <property type="entry name" value="STKc_PknB_like"/>
    <property type="match status" value="1"/>
</dbReference>
<keyword evidence="7" id="KW-1185">Reference proteome</keyword>
<dbReference type="InterPro" id="IPR000719">
    <property type="entry name" value="Prot_kinase_dom"/>
</dbReference>
<dbReference type="PROSITE" id="PS00108">
    <property type="entry name" value="PROTEIN_KINASE_ST"/>
    <property type="match status" value="1"/>
</dbReference>
<evidence type="ECO:0000256" key="1">
    <source>
        <dbReference type="ARBA" id="ARBA00022679"/>
    </source>
</evidence>
<dbReference type="Pfam" id="PF00069">
    <property type="entry name" value="Pkinase"/>
    <property type="match status" value="1"/>
</dbReference>
<evidence type="ECO:0000256" key="3">
    <source>
        <dbReference type="ARBA" id="ARBA00022777"/>
    </source>
</evidence>
<protein>
    <recommendedName>
        <fullName evidence="5">Protein kinase domain-containing protein</fullName>
    </recommendedName>
</protein>
<dbReference type="InterPro" id="IPR008271">
    <property type="entry name" value="Ser/Thr_kinase_AS"/>
</dbReference>
<dbReference type="Gene3D" id="3.30.200.20">
    <property type="entry name" value="Phosphorylase Kinase, domain 1"/>
    <property type="match status" value="1"/>
</dbReference>
<feature type="domain" description="Protein kinase" evidence="5">
    <location>
        <begin position="15"/>
        <end position="307"/>
    </location>
</feature>
<dbReference type="RefSeq" id="WP_281914271.1">
    <property type="nucleotide sequence ID" value="NZ_AP026966.1"/>
</dbReference>
<dbReference type="PANTHER" id="PTHR43289">
    <property type="entry name" value="MITOGEN-ACTIVATED PROTEIN KINASE KINASE KINASE 20-RELATED"/>
    <property type="match status" value="1"/>
</dbReference>
<gene>
    <name evidence="6" type="ORF">MasN3_23250</name>
</gene>
<keyword evidence="4" id="KW-0067">ATP-binding</keyword>
<evidence type="ECO:0000259" key="5">
    <source>
        <dbReference type="PROSITE" id="PS50011"/>
    </source>
</evidence>
<dbReference type="SUPFAM" id="SSF56112">
    <property type="entry name" value="Protein kinase-like (PK-like)"/>
    <property type="match status" value="1"/>
</dbReference>
<dbReference type="Gene3D" id="1.10.510.10">
    <property type="entry name" value="Transferase(Phosphotransferase) domain 1"/>
    <property type="match status" value="1"/>
</dbReference>
<dbReference type="PROSITE" id="PS50011">
    <property type="entry name" value="PROTEIN_KINASE_DOM"/>
    <property type="match status" value="1"/>
</dbReference>
<keyword evidence="3" id="KW-0418">Kinase</keyword>
<dbReference type="InterPro" id="IPR011009">
    <property type="entry name" value="Kinase-like_dom_sf"/>
</dbReference>
<organism evidence="6 7">
    <name type="scientific">Massilia varians</name>
    <dbReference type="NCBI Taxonomy" id="457921"/>
    <lineage>
        <taxon>Bacteria</taxon>
        <taxon>Pseudomonadati</taxon>
        <taxon>Pseudomonadota</taxon>
        <taxon>Betaproteobacteria</taxon>
        <taxon>Burkholderiales</taxon>
        <taxon>Oxalobacteraceae</taxon>
        <taxon>Telluria group</taxon>
        <taxon>Massilia</taxon>
    </lineage>
</organism>